<comment type="caution">
    <text evidence="1">The sequence shown here is derived from an EMBL/GenBank/DDBJ whole genome shotgun (WGS) entry which is preliminary data.</text>
</comment>
<dbReference type="EMBL" id="SLUI01000001">
    <property type="protein sequence ID" value="TCL39809.1"/>
    <property type="molecule type" value="Genomic_DNA"/>
</dbReference>
<dbReference type="AlphaFoldDB" id="A0A4R1Q1H6"/>
<dbReference type="RefSeq" id="WP_132073736.1">
    <property type="nucleotide sequence ID" value="NZ_DAIMLW010000138.1"/>
</dbReference>
<reference evidence="1 2" key="1">
    <citation type="submission" date="2019-03" db="EMBL/GenBank/DDBJ databases">
        <title>Genomic Encyclopedia of Type Strains, Phase IV (KMG-IV): sequencing the most valuable type-strain genomes for metagenomic binning, comparative biology and taxonomic classification.</title>
        <authorList>
            <person name="Goeker M."/>
        </authorList>
    </citation>
    <scope>NUCLEOTIDE SEQUENCE [LARGE SCALE GENOMIC DNA]</scope>
    <source>
        <strain evidence="1 2">DSM 15969</strain>
    </source>
</reference>
<sequence length="191" mass="21652">MSYMFTAIVYKNGQFDEQAVGQAIQETEAKFPTPHPHLQESYVKVAVTANVSAIFYLVGGYRRSACYSRQREFFQEDGFPYLVDKAMKASHASYRFFAHLYNDMFGDIITGKYTEHGFDERHSFEGGNEVHHFFTDEAGVTQSNYSVDPTSPVFHVDAYLADELGISQQDMIAAFHRIPEGAVLRKFTGNS</sequence>
<organism evidence="1 2">
    <name type="scientific">Anaerospora hongkongensis</name>
    <dbReference type="NCBI Taxonomy" id="244830"/>
    <lineage>
        <taxon>Bacteria</taxon>
        <taxon>Bacillati</taxon>
        <taxon>Bacillota</taxon>
        <taxon>Negativicutes</taxon>
        <taxon>Selenomonadales</taxon>
        <taxon>Sporomusaceae</taxon>
        <taxon>Anaerospora</taxon>
    </lineage>
</organism>
<proteinExistence type="predicted"/>
<name>A0A4R1Q1H6_9FIRM</name>
<keyword evidence="2" id="KW-1185">Reference proteome</keyword>
<gene>
    <name evidence="1" type="ORF">EV210_1014</name>
</gene>
<evidence type="ECO:0000313" key="2">
    <source>
        <dbReference type="Proteomes" id="UP000295063"/>
    </source>
</evidence>
<dbReference type="Proteomes" id="UP000295063">
    <property type="component" value="Unassembled WGS sequence"/>
</dbReference>
<accession>A0A4R1Q1H6</accession>
<protein>
    <submittedName>
        <fullName evidence="1">Uncharacterized protein</fullName>
    </submittedName>
</protein>
<evidence type="ECO:0000313" key="1">
    <source>
        <dbReference type="EMBL" id="TCL39809.1"/>
    </source>
</evidence>